<keyword evidence="11" id="KW-0479">Metal-binding</keyword>
<evidence type="ECO:0000256" key="10">
    <source>
        <dbReference type="PIRSR" id="PIRSR607992-1"/>
    </source>
</evidence>
<dbReference type="AlphaFoldDB" id="A0AA38S6Y2"/>
<dbReference type="PANTHER" id="PTHR13337:SF2">
    <property type="entry name" value="SUCCINATE DEHYDROGENASE [UBIQUINONE] CYTOCHROME B SMALL SUBUNIT, MITOCHONDRIAL"/>
    <property type="match status" value="1"/>
</dbReference>
<name>A0AA38S6Y2_9PEZI</name>
<comment type="caution">
    <text evidence="13">The sequence shown here is derived from an EMBL/GenBank/DDBJ whole genome shotgun (WGS) entry which is preliminary data.</text>
</comment>
<dbReference type="GO" id="GO:0006121">
    <property type="term" value="P:mitochondrial electron transport, succinate to ubiquinone"/>
    <property type="evidence" value="ECO:0007669"/>
    <property type="project" value="TreeGrafter"/>
</dbReference>
<feature type="binding site" evidence="10">
    <location>
        <position position="147"/>
    </location>
    <ligand>
        <name>a ubiquinone</name>
        <dbReference type="ChEBI" id="CHEBI:16389"/>
        <note>ligand shared with IP/SDHB</note>
    </ligand>
</feature>
<dbReference type="GO" id="GO:0006099">
    <property type="term" value="P:tricarboxylic acid cycle"/>
    <property type="evidence" value="ECO:0007669"/>
    <property type="project" value="TreeGrafter"/>
</dbReference>
<keyword evidence="7" id="KW-1133">Transmembrane helix</keyword>
<dbReference type="FunFam" id="1.20.1300.10:FF:000007">
    <property type="entry name" value="Succinate dehydrogenase [ubiquinone] cytochrome b small subunit"/>
    <property type="match status" value="1"/>
</dbReference>
<dbReference type="CDD" id="cd03496">
    <property type="entry name" value="SQR_TypeC_CybS"/>
    <property type="match status" value="1"/>
</dbReference>
<keyword evidence="11" id="KW-0408">Iron</keyword>
<reference evidence="13" key="1">
    <citation type="submission" date="2022-07" db="EMBL/GenBank/DDBJ databases">
        <title>Fungi with potential for degradation of polypropylene.</title>
        <authorList>
            <person name="Gostincar C."/>
        </authorList>
    </citation>
    <scope>NUCLEOTIDE SEQUENCE</scope>
    <source>
        <strain evidence="13">EXF-13308</strain>
    </source>
</reference>
<keyword evidence="5 12" id="KW-0999">Mitochondrion inner membrane</keyword>
<dbReference type="GO" id="GO:0020037">
    <property type="term" value="F:heme binding"/>
    <property type="evidence" value="ECO:0007669"/>
    <property type="project" value="TreeGrafter"/>
</dbReference>
<keyword evidence="4" id="KW-0812">Transmembrane</keyword>
<dbReference type="SUPFAM" id="SSF81343">
    <property type="entry name" value="Fumarate reductase respiratory complex transmembrane subunits"/>
    <property type="match status" value="1"/>
</dbReference>
<dbReference type="GO" id="GO:0098796">
    <property type="term" value="C:membrane protein complex"/>
    <property type="evidence" value="ECO:0007669"/>
    <property type="project" value="UniProtKB-ARBA"/>
</dbReference>
<protein>
    <recommendedName>
        <fullName evidence="12">Succinate dehydrogenase [ubiquinone] cytochrome b small subunit</fullName>
    </recommendedName>
</protein>
<keyword evidence="8 12" id="KW-0496">Mitochondrion</keyword>
<keyword evidence="6 12" id="KW-0809">Transit peptide</keyword>
<proteinExistence type="inferred from homology"/>
<evidence type="ECO:0000313" key="14">
    <source>
        <dbReference type="Proteomes" id="UP001174694"/>
    </source>
</evidence>
<dbReference type="InterPro" id="IPR034804">
    <property type="entry name" value="SQR/QFR_C/D"/>
</dbReference>
<gene>
    <name evidence="13" type="ORF">NKR23_g2697</name>
</gene>
<dbReference type="Proteomes" id="UP001174694">
    <property type="component" value="Unassembled WGS sequence"/>
</dbReference>
<evidence type="ECO:0000256" key="11">
    <source>
        <dbReference type="PIRSR" id="PIRSR607992-2"/>
    </source>
</evidence>
<evidence type="ECO:0000256" key="5">
    <source>
        <dbReference type="ARBA" id="ARBA00022792"/>
    </source>
</evidence>
<dbReference type="PANTHER" id="PTHR13337">
    <property type="entry name" value="SUCCINATE DEHYDROGENASE"/>
    <property type="match status" value="1"/>
</dbReference>
<evidence type="ECO:0000256" key="9">
    <source>
        <dbReference type="ARBA" id="ARBA00023136"/>
    </source>
</evidence>
<sequence length="195" mass="20835">MASAARSTLLRQAAMFTAAPASRSLMTSSRAGPALLASACLKQGVQGGFTKNFMQVAAFHASSRRNILPPGPQVIHGTVNDPAPVPSPSPSHGHYHWDFERILALGLVPLTVAPFAAGSLNPALDALLCAGLLLHSHMGFQSIIIDYVPKRRFPGIHKLFMWALNAATVIVGIGLYEFETTDVGLVETVKRVWKA</sequence>
<comment type="similarity">
    <text evidence="2 12">Belongs to the CybS family.</text>
</comment>
<keyword evidence="3" id="KW-0813">Transport</keyword>
<accession>A0AA38S6Y2</accession>
<dbReference type="GO" id="GO:0046872">
    <property type="term" value="F:metal ion binding"/>
    <property type="evidence" value="ECO:0007669"/>
    <property type="project" value="UniProtKB-KW"/>
</dbReference>
<evidence type="ECO:0000256" key="12">
    <source>
        <dbReference type="RuleBase" id="RU364031"/>
    </source>
</evidence>
<keyword evidence="14" id="KW-1185">Reference proteome</keyword>
<dbReference type="GO" id="GO:0048039">
    <property type="term" value="F:ubiquinone binding"/>
    <property type="evidence" value="ECO:0007669"/>
    <property type="project" value="TreeGrafter"/>
</dbReference>
<dbReference type="Pfam" id="PF05328">
    <property type="entry name" value="CybS"/>
    <property type="match status" value="1"/>
</dbReference>
<evidence type="ECO:0000256" key="6">
    <source>
        <dbReference type="ARBA" id="ARBA00022946"/>
    </source>
</evidence>
<dbReference type="EMBL" id="JANBVO010000005">
    <property type="protein sequence ID" value="KAJ9151779.1"/>
    <property type="molecule type" value="Genomic_DNA"/>
</dbReference>
<feature type="binding site" description="axial binding residue" evidence="11">
    <location>
        <position position="135"/>
    </location>
    <ligand>
        <name>heme b</name>
        <dbReference type="ChEBI" id="CHEBI:60344"/>
        <note>ligand shared with SDHC</note>
    </ligand>
    <ligandPart>
        <name>Fe</name>
        <dbReference type="ChEBI" id="CHEBI:18248"/>
    </ligandPart>
</feature>
<keyword evidence="9 12" id="KW-0472">Membrane</keyword>
<dbReference type="GO" id="GO:0005743">
    <property type="term" value="C:mitochondrial inner membrane"/>
    <property type="evidence" value="ECO:0007669"/>
    <property type="project" value="UniProtKB-SubCell"/>
</dbReference>
<evidence type="ECO:0000313" key="13">
    <source>
        <dbReference type="EMBL" id="KAJ9151779.1"/>
    </source>
</evidence>
<evidence type="ECO:0000256" key="7">
    <source>
        <dbReference type="ARBA" id="ARBA00022989"/>
    </source>
</evidence>
<dbReference type="Gene3D" id="1.20.1300.10">
    <property type="entry name" value="Fumarate reductase/succinate dehydrogenase, transmembrane subunit"/>
    <property type="match status" value="1"/>
</dbReference>
<dbReference type="InterPro" id="IPR007992">
    <property type="entry name" value="CybS"/>
</dbReference>
<evidence type="ECO:0000256" key="2">
    <source>
        <dbReference type="ARBA" id="ARBA00007294"/>
    </source>
</evidence>
<evidence type="ECO:0000256" key="1">
    <source>
        <dbReference type="ARBA" id="ARBA00004448"/>
    </source>
</evidence>
<organism evidence="13 14">
    <name type="scientific">Pleurostoma richardsiae</name>
    <dbReference type="NCBI Taxonomy" id="41990"/>
    <lineage>
        <taxon>Eukaryota</taxon>
        <taxon>Fungi</taxon>
        <taxon>Dikarya</taxon>
        <taxon>Ascomycota</taxon>
        <taxon>Pezizomycotina</taxon>
        <taxon>Sordariomycetes</taxon>
        <taxon>Sordariomycetidae</taxon>
        <taxon>Calosphaeriales</taxon>
        <taxon>Pleurostomataceae</taxon>
        <taxon>Pleurostoma</taxon>
    </lineage>
</organism>
<evidence type="ECO:0000256" key="3">
    <source>
        <dbReference type="ARBA" id="ARBA00022448"/>
    </source>
</evidence>
<comment type="subcellular location">
    <subcellularLocation>
        <location evidence="1 12">Mitochondrion inner membrane</location>
        <topology evidence="1 12">Multi-pass membrane protein</topology>
    </subcellularLocation>
</comment>
<evidence type="ECO:0000256" key="4">
    <source>
        <dbReference type="ARBA" id="ARBA00022692"/>
    </source>
</evidence>
<evidence type="ECO:0000256" key="8">
    <source>
        <dbReference type="ARBA" id="ARBA00023128"/>
    </source>
</evidence>